<organism evidence="1 2">
    <name type="scientific">Seohaeicola saemankumensis</name>
    <dbReference type="NCBI Taxonomy" id="481181"/>
    <lineage>
        <taxon>Bacteria</taxon>
        <taxon>Pseudomonadati</taxon>
        <taxon>Pseudomonadota</taxon>
        <taxon>Alphaproteobacteria</taxon>
        <taxon>Rhodobacterales</taxon>
        <taxon>Roseobacteraceae</taxon>
        <taxon>Seohaeicola</taxon>
    </lineage>
</organism>
<dbReference type="Proteomes" id="UP001597151">
    <property type="component" value="Unassembled WGS sequence"/>
</dbReference>
<proteinExistence type="predicted"/>
<protein>
    <recommendedName>
        <fullName evidence="3">EamA family transporter</fullName>
    </recommendedName>
</protein>
<keyword evidence="2" id="KW-1185">Reference proteome</keyword>
<dbReference type="RefSeq" id="WP_380791544.1">
    <property type="nucleotide sequence ID" value="NZ_JBHTKR010000004.1"/>
</dbReference>
<evidence type="ECO:0008006" key="3">
    <source>
        <dbReference type="Google" id="ProtNLM"/>
    </source>
</evidence>
<sequence length="43" mass="4535">MNWLMMLSFSCGAWACAAGWAGVSAAPFSAIFYLRMSDVSAGV</sequence>
<name>A0ABW3TGL1_9RHOB</name>
<accession>A0ABW3TGL1</accession>
<gene>
    <name evidence="1" type="ORF">ACFQ3C_10735</name>
</gene>
<reference evidence="2" key="1">
    <citation type="journal article" date="2019" name="Int. J. Syst. Evol. Microbiol.">
        <title>The Global Catalogue of Microorganisms (GCM) 10K type strain sequencing project: providing services to taxonomists for standard genome sequencing and annotation.</title>
        <authorList>
            <consortium name="The Broad Institute Genomics Platform"/>
            <consortium name="The Broad Institute Genome Sequencing Center for Infectious Disease"/>
            <person name="Wu L."/>
            <person name="Ma J."/>
        </authorList>
    </citation>
    <scope>NUCLEOTIDE SEQUENCE [LARGE SCALE GENOMIC DNA]</scope>
    <source>
        <strain evidence="2">CCUG 55328</strain>
    </source>
</reference>
<comment type="caution">
    <text evidence="1">The sequence shown here is derived from an EMBL/GenBank/DDBJ whole genome shotgun (WGS) entry which is preliminary data.</text>
</comment>
<evidence type="ECO:0000313" key="1">
    <source>
        <dbReference type="EMBL" id="MFD1195146.1"/>
    </source>
</evidence>
<dbReference type="EMBL" id="JBHTKR010000004">
    <property type="protein sequence ID" value="MFD1195146.1"/>
    <property type="molecule type" value="Genomic_DNA"/>
</dbReference>
<evidence type="ECO:0000313" key="2">
    <source>
        <dbReference type="Proteomes" id="UP001597151"/>
    </source>
</evidence>